<dbReference type="RefSeq" id="WP_277551876.1">
    <property type="nucleotide sequence ID" value="NZ_JARAMH010000015.1"/>
</dbReference>
<keyword evidence="1" id="KW-1133">Transmembrane helix</keyword>
<feature type="transmembrane region" description="Helical" evidence="1">
    <location>
        <begin position="15"/>
        <end position="33"/>
    </location>
</feature>
<dbReference type="Proteomes" id="UP001595797">
    <property type="component" value="Unassembled WGS sequence"/>
</dbReference>
<gene>
    <name evidence="2" type="ORF">ACFPCS_10970</name>
</gene>
<protein>
    <submittedName>
        <fullName evidence="2">Uncharacterized protein</fullName>
    </submittedName>
</protein>
<keyword evidence="3" id="KW-1185">Reference proteome</keyword>
<evidence type="ECO:0000313" key="3">
    <source>
        <dbReference type="Proteomes" id="UP001595797"/>
    </source>
</evidence>
<evidence type="ECO:0000313" key="2">
    <source>
        <dbReference type="EMBL" id="MFC4904086.1"/>
    </source>
</evidence>
<name>A0ABV9TL06_9MICC</name>
<organism evidence="2 3">
    <name type="scientific">Kocuria oceani</name>
    <dbReference type="NCBI Taxonomy" id="988827"/>
    <lineage>
        <taxon>Bacteria</taxon>
        <taxon>Bacillati</taxon>
        <taxon>Actinomycetota</taxon>
        <taxon>Actinomycetes</taxon>
        <taxon>Micrococcales</taxon>
        <taxon>Micrococcaceae</taxon>
        <taxon>Kocuria</taxon>
    </lineage>
</organism>
<sequence>MTLDALLKLLPNTPWVTLLLFIVILYLVIERVFNFTTSISDRRSDQQLLNRAKKAASILEKLPANDEARFEMLAYIAAGPYYENSPLGGGGNNLLPGAHGAIPGCGGKCREVQT</sequence>
<accession>A0ABV9TL06</accession>
<proteinExistence type="predicted"/>
<keyword evidence="1" id="KW-0472">Membrane</keyword>
<comment type="caution">
    <text evidence="2">The sequence shown here is derived from an EMBL/GenBank/DDBJ whole genome shotgun (WGS) entry which is preliminary data.</text>
</comment>
<evidence type="ECO:0000256" key="1">
    <source>
        <dbReference type="SAM" id="Phobius"/>
    </source>
</evidence>
<keyword evidence="1" id="KW-0812">Transmembrane</keyword>
<dbReference type="EMBL" id="JBHSIW010000014">
    <property type="protein sequence ID" value="MFC4904086.1"/>
    <property type="molecule type" value="Genomic_DNA"/>
</dbReference>
<reference evidence="3" key="1">
    <citation type="journal article" date="2019" name="Int. J. Syst. Evol. Microbiol.">
        <title>The Global Catalogue of Microorganisms (GCM) 10K type strain sequencing project: providing services to taxonomists for standard genome sequencing and annotation.</title>
        <authorList>
            <consortium name="The Broad Institute Genomics Platform"/>
            <consortium name="The Broad Institute Genome Sequencing Center for Infectious Disease"/>
            <person name="Wu L."/>
            <person name="Ma J."/>
        </authorList>
    </citation>
    <scope>NUCLEOTIDE SEQUENCE [LARGE SCALE GENOMIC DNA]</scope>
    <source>
        <strain evidence="3">CGMCC 4.6946</strain>
    </source>
</reference>